<reference evidence="1 2" key="1">
    <citation type="submission" date="2019-11" db="EMBL/GenBank/DDBJ databases">
        <title>Whole-genome sequencing of Allorhizobium vitis.</title>
        <authorList>
            <person name="Gan H.M."/>
            <person name="Savka M.A."/>
        </authorList>
    </citation>
    <scope>NUCLEOTIDE SEQUENCE [LARGE SCALE GENOMIC DNA]</scope>
    <source>
        <strain evidence="1 2">AB4</strain>
    </source>
</reference>
<protein>
    <submittedName>
        <fullName evidence="1">Uncharacterized protein</fullName>
    </submittedName>
</protein>
<evidence type="ECO:0000313" key="1">
    <source>
        <dbReference type="EMBL" id="MUP07830.1"/>
    </source>
</evidence>
<organism evidence="1 2">
    <name type="scientific">Agrobacterium vitis</name>
    <name type="common">Rhizobium vitis</name>
    <dbReference type="NCBI Taxonomy" id="373"/>
    <lineage>
        <taxon>Bacteria</taxon>
        <taxon>Pseudomonadati</taxon>
        <taxon>Pseudomonadota</taxon>
        <taxon>Alphaproteobacteria</taxon>
        <taxon>Hyphomicrobiales</taxon>
        <taxon>Rhizobiaceae</taxon>
        <taxon>Rhizobium/Agrobacterium group</taxon>
        <taxon>Agrobacterium</taxon>
    </lineage>
</organism>
<proteinExistence type="predicted"/>
<gene>
    <name evidence="1" type="ORF">BBI04_023875</name>
</gene>
<dbReference type="RefSeq" id="WP_139190095.1">
    <property type="nucleotide sequence ID" value="NZ_CP118259.1"/>
</dbReference>
<comment type="caution">
    <text evidence="1">The sequence shown here is derived from an EMBL/GenBank/DDBJ whole genome shotgun (WGS) entry which is preliminary data.</text>
</comment>
<sequence length="102" mass="11692">MRKEICVWLRKGKLRGDAEFLSSLGSFRPLWLRWEKDNAKLDEIVTELSLDKVILKAGSVGHDECRDNFCNVTQVEAVLKTYFETGRSNQFCQLAFYLCVGG</sequence>
<evidence type="ECO:0000313" key="2">
    <source>
        <dbReference type="Proteomes" id="UP000175993"/>
    </source>
</evidence>
<name>A0ABD6GED1_AGRVI</name>
<dbReference type="Proteomes" id="UP000175993">
    <property type="component" value="Unassembled WGS sequence"/>
</dbReference>
<dbReference type="EMBL" id="MBEV02000019">
    <property type="protein sequence ID" value="MUP07830.1"/>
    <property type="molecule type" value="Genomic_DNA"/>
</dbReference>
<accession>A0ABD6GED1</accession>
<dbReference type="AlphaFoldDB" id="A0ABD6GED1"/>